<feature type="compositionally biased region" description="Polar residues" evidence="1">
    <location>
        <begin position="9"/>
        <end position="20"/>
    </location>
</feature>
<gene>
    <name evidence="2" type="ORF">HPBE_LOCUS2707</name>
</gene>
<dbReference type="Proteomes" id="UP000050761">
    <property type="component" value="Unassembled WGS sequence"/>
</dbReference>
<evidence type="ECO:0000313" key="2">
    <source>
        <dbReference type="EMBL" id="VDO27608.1"/>
    </source>
</evidence>
<sequence length="101" mass="11805">MLENDALENLQSGQQSTMEKFNNEVHESAEDARNAVVIRIDEVEHEVQNIQSEVLNDRYRAVLVEIRERERGIGAFKEEISGKLKALEKKMELLRDETFFR</sequence>
<dbReference type="EMBL" id="UZAH01004622">
    <property type="protein sequence ID" value="VDO27608.1"/>
    <property type="molecule type" value="Genomic_DNA"/>
</dbReference>
<name>A0A183F964_HELPZ</name>
<keyword evidence="3" id="KW-1185">Reference proteome</keyword>
<accession>A0A183F964</accession>
<evidence type="ECO:0000313" key="3">
    <source>
        <dbReference type="Proteomes" id="UP000050761"/>
    </source>
</evidence>
<evidence type="ECO:0000313" key="4">
    <source>
        <dbReference type="WBParaSite" id="HPBE_0000270601-mRNA-1"/>
    </source>
</evidence>
<accession>A0A3P7XCE8</accession>
<reference evidence="2 3" key="1">
    <citation type="submission" date="2018-11" db="EMBL/GenBank/DDBJ databases">
        <authorList>
            <consortium name="Pathogen Informatics"/>
        </authorList>
    </citation>
    <scope>NUCLEOTIDE SEQUENCE [LARGE SCALE GENOMIC DNA]</scope>
</reference>
<proteinExistence type="predicted"/>
<dbReference type="AlphaFoldDB" id="A0A183F964"/>
<evidence type="ECO:0000256" key="1">
    <source>
        <dbReference type="SAM" id="MobiDB-lite"/>
    </source>
</evidence>
<organism evidence="3 4">
    <name type="scientific">Heligmosomoides polygyrus</name>
    <name type="common">Parasitic roundworm</name>
    <dbReference type="NCBI Taxonomy" id="6339"/>
    <lineage>
        <taxon>Eukaryota</taxon>
        <taxon>Metazoa</taxon>
        <taxon>Ecdysozoa</taxon>
        <taxon>Nematoda</taxon>
        <taxon>Chromadorea</taxon>
        <taxon>Rhabditida</taxon>
        <taxon>Rhabditina</taxon>
        <taxon>Rhabditomorpha</taxon>
        <taxon>Strongyloidea</taxon>
        <taxon>Heligmosomidae</taxon>
        <taxon>Heligmosomoides</taxon>
    </lineage>
</organism>
<protein>
    <submittedName>
        <fullName evidence="4">IF rod domain-containing protein</fullName>
    </submittedName>
</protein>
<dbReference type="WBParaSite" id="HPBE_0000270601-mRNA-1">
    <property type="protein sequence ID" value="HPBE_0000270601-mRNA-1"/>
    <property type="gene ID" value="HPBE_0000270601"/>
</dbReference>
<reference evidence="4" key="2">
    <citation type="submission" date="2019-09" db="UniProtKB">
        <authorList>
            <consortium name="WormBaseParasite"/>
        </authorList>
    </citation>
    <scope>IDENTIFICATION</scope>
</reference>
<feature type="region of interest" description="Disordered" evidence="1">
    <location>
        <begin position="1"/>
        <end position="27"/>
    </location>
</feature>